<gene>
    <name evidence="3" type="ORF">SAMN02982931_02570</name>
</gene>
<dbReference type="OrthoDB" id="9803763at2"/>
<keyword evidence="4" id="KW-1185">Reference proteome</keyword>
<protein>
    <submittedName>
        <fullName evidence="3">Tripartite ATP-independent transporter solute receptor, DctP family</fullName>
    </submittedName>
</protein>
<feature type="chain" id="PRO_5011454846" evidence="2">
    <location>
        <begin position="26"/>
        <end position="326"/>
    </location>
</feature>
<reference evidence="3 4" key="1">
    <citation type="submission" date="2016-10" db="EMBL/GenBank/DDBJ databases">
        <authorList>
            <person name="de Groot N.N."/>
        </authorList>
    </citation>
    <scope>NUCLEOTIDE SEQUENCE [LARGE SCALE GENOMIC DNA]</scope>
    <source>
        <strain evidence="3 4">ATCC 35022</strain>
    </source>
</reference>
<evidence type="ECO:0000256" key="2">
    <source>
        <dbReference type="SAM" id="SignalP"/>
    </source>
</evidence>
<dbReference type="NCBIfam" id="NF037995">
    <property type="entry name" value="TRAP_S1"/>
    <property type="match status" value="1"/>
</dbReference>
<evidence type="ECO:0000313" key="3">
    <source>
        <dbReference type="EMBL" id="SDB34738.1"/>
    </source>
</evidence>
<dbReference type="Pfam" id="PF03480">
    <property type="entry name" value="DctP"/>
    <property type="match status" value="1"/>
</dbReference>
<dbReference type="PANTHER" id="PTHR33376:SF3">
    <property type="entry name" value="C4-DICARBOXYLATE-BINDING PROTEIN"/>
    <property type="match status" value="1"/>
</dbReference>
<dbReference type="AlphaFoldDB" id="A0A1G6CPG1"/>
<dbReference type="InterPro" id="IPR038404">
    <property type="entry name" value="TRAP_DctP_sf"/>
</dbReference>
<evidence type="ECO:0000256" key="1">
    <source>
        <dbReference type="ARBA" id="ARBA00022729"/>
    </source>
</evidence>
<evidence type="ECO:0000313" key="4">
    <source>
        <dbReference type="Proteomes" id="UP000199071"/>
    </source>
</evidence>
<proteinExistence type="predicted"/>
<keyword evidence="1 2" id="KW-0732">Signal</keyword>
<sequence>MNLRATLFAAAAAVSLAAIPHAAMAADYTLRLGHVLAPTDPLSIAAEGMKKSIEERTDGNVEVQIFTNSQLGDTQDMVDQAQAGANVGTFGDASRFGQFVPAFNVLAAPYAFASVEELDDFVNGPTFAKWNEELAAKTGLTILSFDWYQGARNMLTQRPITTPADLEGVRIRTIGQPLWIATIGAMGAVPTPLAWAEVYPSIQTGVIDGAEAQPAAIWGAKLFEVVSDITVTEHIYLMSGLVVSDAWFKSLPEEYQAIVKEEAVRWGKEALKMNVEGADKIFADIEATGVKVAHIDTTPFREAVKPVYEELGLTDLIAEVQKEVMN</sequence>
<dbReference type="EMBL" id="FMXQ01000005">
    <property type="protein sequence ID" value="SDB34738.1"/>
    <property type="molecule type" value="Genomic_DNA"/>
</dbReference>
<dbReference type="Gene3D" id="3.40.190.170">
    <property type="entry name" value="Bacterial extracellular solute-binding protein, family 7"/>
    <property type="match status" value="1"/>
</dbReference>
<dbReference type="Proteomes" id="UP000199071">
    <property type="component" value="Unassembled WGS sequence"/>
</dbReference>
<dbReference type="GO" id="GO:0030288">
    <property type="term" value="C:outer membrane-bounded periplasmic space"/>
    <property type="evidence" value="ECO:0007669"/>
    <property type="project" value="InterPro"/>
</dbReference>
<dbReference type="PIRSF" id="PIRSF006470">
    <property type="entry name" value="DctB"/>
    <property type="match status" value="1"/>
</dbReference>
<dbReference type="STRING" id="665467.SAMN02982931_02570"/>
<name>A0A1G6CPG1_9HYPH</name>
<keyword evidence="3" id="KW-0675">Receptor</keyword>
<dbReference type="PANTHER" id="PTHR33376">
    <property type="match status" value="1"/>
</dbReference>
<dbReference type="RefSeq" id="WP_090876850.1">
    <property type="nucleotide sequence ID" value="NZ_FMXQ01000005.1"/>
</dbReference>
<dbReference type="NCBIfam" id="TIGR00787">
    <property type="entry name" value="dctP"/>
    <property type="match status" value="1"/>
</dbReference>
<feature type="signal peptide" evidence="2">
    <location>
        <begin position="1"/>
        <end position="25"/>
    </location>
</feature>
<dbReference type="InterPro" id="IPR018389">
    <property type="entry name" value="DctP_fam"/>
</dbReference>
<dbReference type="GO" id="GO:0055085">
    <property type="term" value="P:transmembrane transport"/>
    <property type="evidence" value="ECO:0007669"/>
    <property type="project" value="InterPro"/>
</dbReference>
<dbReference type="InterPro" id="IPR004682">
    <property type="entry name" value="TRAP_DctP"/>
</dbReference>
<organism evidence="3 4">
    <name type="scientific">Bauldia litoralis</name>
    <dbReference type="NCBI Taxonomy" id="665467"/>
    <lineage>
        <taxon>Bacteria</taxon>
        <taxon>Pseudomonadati</taxon>
        <taxon>Pseudomonadota</taxon>
        <taxon>Alphaproteobacteria</taxon>
        <taxon>Hyphomicrobiales</taxon>
        <taxon>Kaistiaceae</taxon>
        <taxon>Bauldia</taxon>
    </lineage>
</organism>
<dbReference type="CDD" id="cd13669">
    <property type="entry name" value="PBP2_TRAP_TM0322_like"/>
    <property type="match status" value="1"/>
</dbReference>
<accession>A0A1G6CPG1</accession>